<protein>
    <submittedName>
        <fullName evidence="3">DNA-binding transcriptional regulator</fullName>
    </submittedName>
    <submittedName>
        <fullName evidence="4">DeoR faimly transcriptional regulator</fullName>
    </submittedName>
</protein>
<feature type="domain" description="WYL" evidence="2">
    <location>
        <begin position="140"/>
        <end position="205"/>
    </location>
</feature>
<dbReference type="GO" id="GO:0003677">
    <property type="term" value="F:DNA binding"/>
    <property type="evidence" value="ECO:0007669"/>
    <property type="project" value="UniProtKB-KW"/>
</dbReference>
<dbReference type="PROSITE" id="PS52050">
    <property type="entry name" value="WYL"/>
    <property type="match status" value="1"/>
</dbReference>
<dbReference type="InterPro" id="IPR051534">
    <property type="entry name" value="CBASS_pafABC_assoc_protein"/>
</dbReference>
<feature type="domain" description="Helix-turn-helix type 11" evidence="1">
    <location>
        <begin position="8"/>
        <end position="60"/>
    </location>
</feature>
<reference evidence="5" key="1">
    <citation type="submission" date="2015-07" db="EMBL/GenBank/DDBJ databases">
        <title>Genome sequencing project for genomic taxonomy and phylogenomics of Bacillus-like bacteria.</title>
        <authorList>
            <person name="Liu B."/>
            <person name="Wang J."/>
            <person name="Zhu Y."/>
            <person name="Liu G."/>
            <person name="Chen Q."/>
            <person name="Chen Z."/>
            <person name="Lan J."/>
            <person name="Che J."/>
            <person name="Ge C."/>
            <person name="Shi H."/>
            <person name="Pan Z."/>
            <person name="Liu X."/>
        </authorList>
    </citation>
    <scope>NUCLEOTIDE SEQUENCE [LARGE SCALE GENOMIC DNA]</scope>
    <source>
        <strain evidence="5">DSM 9887</strain>
    </source>
</reference>
<proteinExistence type="predicted"/>
<keyword evidence="6" id="KW-1185">Reference proteome</keyword>
<dbReference type="PATRIC" id="fig|54915.3.peg.114"/>
<dbReference type="InterPro" id="IPR036388">
    <property type="entry name" value="WH-like_DNA-bd_sf"/>
</dbReference>
<dbReference type="PANTHER" id="PTHR34580:SF3">
    <property type="entry name" value="PROTEIN PAFB"/>
    <property type="match status" value="1"/>
</dbReference>
<comment type="caution">
    <text evidence="4">The sequence shown here is derived from an EMBL/GenBank/DDBJ whole genome shotgun (WGS) entry which is preliminary data.</text>
</comment>
<keyword evidence="3" id="KW-0238">DNA-binding</keyword>
<dbReference type="AlphaFoldDB" id="A0A0K9Z312"/>
<dbReference type="Pfam" id="PF13280">
    <property type="entry name" value="WYL"/>
    <property type="match status" value="1"/>
</dbReference>
<reference evidence="3 6" key="3">
    <citation type="submission" date="2019-06" db="EMBL/GenBank/DDBJ databases">
        <title>Whole genome shotgun sequence of Brevibacillus reuszeri NBRC 15719.</title>
        <authorList>
            <person name="Hosoyama A."/>
            <person name="Uohara A."/>
            <person name="Ohji S."/>
            <person name="Ichikawa N."/>
        </authorList>
    </citation>
    <scope>NUCLEOTIDE SEQUENCE [LARGE SCALE GENOMIC DNA]</scope>
    <source>
        <strain evidence="3 6">NBRC 15719</strain>
    </source>
</reference>
<evidence type="ECO:0000313" key="4">
    <source>
        <dbReference type="EMBL" id="KNB74840.1"/>
    </source>
</evidence>
<dbReference type="EMBL" id="LGIQ01000001">
    <property type="protein sequence ID" value="KNB74840.1"/>
    <property type="molecule type" value="Genomic_DNA"/>
</dbReference>
<sequence length="321" mass="36768">MSKADNMLSILWLLQTEKKITAKQLAEALEINIRTVYRYIDALCASGVPIISDAGHNGGYSLLHPFTEAPLFFDLNEQKALVHAAVFAEEAGYPFGTDLMNAIAKLKRYTNEEQRQTIDRHSVGFEVILPPQDPALESFLQEIELSVANACRLQMGYIKNYQLNVQTREIDPYGLVHWRAKWYLIAYCHLRGEIRSFRVDRIHSISRTDATFERPPGFSARQLFLTNLLPETDQQEQLISVVVKGRMQAITDLCGHWFLGHAVVERTSEQVHFRISEQFVHTHVPHFFLSYGKSIQVIEPAFLKERLVAVAKDLLDYYQSS</sequence>
<dbReference type="RefSeq" id="WP_049736463.1">
    <property type="nucleotide sequence ID" value="NZ_BJON01000024.1"/>
</dbReference>
<name>A0A0K9Z312_9BACL</name>
<dbReference type="Proteomes" id="UP000036834">
    <property type="component" value="Unassembled WGS sequence"/>
</dbReference>
<dbReference type="InterPro" id="IPR013196">
    <property type="entry name" value="HTH_11"/>
</dbReference>
<reference evidence="4" key="2">
    <citation type="submission" date="2015-07" db="EMBL/GenBank/DDBJ databases">
        <title>MeaNS - Measles Nucleotide Surveillance Program.</title>
        <authorList>
            <person name="Tran T."/>
            <person name="Druce J."/>
        </authorList>
    </citation>
    <scope>NUCLEOTIDE SEQUENCE</scope>
    <source>
        <strain evidence="4">DSM 9887</strain>
    </source>
</reference>
<dbReference type="STRING" id="54915.ADS79_00515"/>
<dbReference type="InterPro" id="IPR026881">
    <property type="entry name" value="WYL_dom"/>
</dbReference>
<evidence type="ECO:0000313" key="5">
    <source>
        <dbReference type="Proteomes" id="UP000036834"/>
    </source>
</evidence>
<evidence type="ECO:0000313" key="6">
    <source>
        <dbReference type="Proteomes" id="UP000319578"/>
    </source>
</evidence>
<gene>
    <name evidence="4" type="ORF">ADS79_00515</name>
    <name evidence="3" type="ORF">BRE01_56930</name>
</gene>
<evidence type="ECO:0000313" key="3">
    <source>
        <dbReference type="EMBL" id="GED71991.1"/>
    </source>
</evidence>
<accession>A0A0K9Z312</accession>
<organism evidence="4 5">
    <name type="scientific">Brevibacillus reuszeri</name>
    <dbReference type="NCBI Taxonomy" id="54915"/>
    <lineage>
        <taxon>Bacteria</taxon>
        <taxon>Bacillati</taxon>
        <taxon>Bacillota</taxon>
        <taxon>Bacilli</taxon>
        <taxon>Bacillales</taxon>
        <taxon>Paenibacillaceae</taxon>
        <taxon>Brevibacillus</taxon>
    </lineage>
</organism>
<dbReference type="EMBL" id="BJON01000024">
    <property type="protein sequence ID" value="GED71991.1"/>
    <property type="molecule type" value="Genomic_DNA"/>
</dbReference>
<evidence type="ECO:0000259" key="1">
    <source>
        <dbReference type="Pfam" id="PF08279"/>
    </source>
</evidence>
<dbReference type="PANTHER" id="PTHR34580">
    <property type="match status" value="1"/>
</dbReference>
<dbReference type="Proteomes" id="UP000319578">
    <property type="component" value="Unassembled WGS sequence"/>
</dbReference>
<dbReference type="InterPro" id="IPR036390">
    <property type="entry name" value="WH_DNA-bd_sf"/>
</dbReference>
<dbReference type="Pfam" id="PF08279">
    <property type="entry name" value="HTH_11"/>
    <property type="match status" value="1"/>
</dbReference>
<dbReference type="Gene3D" id="1.10.10.10">
    <property type="entry name" value="Winged helix-like DNA-binding domain superfamily/Winged helix DNA-binding domain"/>
    <property type="match status" value="1"/>
</dbReference>
<evidence type="ECO:0000259" key="2">
    <source>
        <dbReference type="Pfam" id="PF13280"/>
    </source>
</evidence>
<dbReference type="OrthoDB" id="9767131at2"/>
<dbReference type="SUPFAM" id="SSF46785">
    <property type="entry name" value="Winged helix' DNA-binding domain"/>
    <property type="match status" value="1"/>
</dbReference>